<comment type="caution">
    <text evidence="1">The sequence shown here is derived from an EMBL/GenBank/DDBJ whole genome shotgun (WGS) entry which is preliminary data.</text>
</comment>
<name>A0A834I297_RHYFE</name>
<organism evidence="1 2">
    <name type="scientific">Rhynchophorus ferrugineus</name>
    <name type="common">Red palm weevil</name>
    <name type="synonym">Curculio ferrugineus</name>
    <dbReference type="NCBI Taxonomy" id="354439"/>
    <lineage>
        <taxon>Eukaryota</taxon>
        <taxon>Metazoa</taxon>
        <taxon>Ecdysozoa</taxon>
        <taxon>Arthropoda</taxon>
        <taxon>Hexapoda</taxon>
        <taxon>Insecta</taxon>
        <taxon>Pterygota</taxon>
        <taxon>Neoptera</taxon>
        <taxon>Endopterygota</taxon>
        <taxon>Coleoptera</taxon>
        <taxon>Polyphaga</taxon>
        <taxon>Cucujiformia</taxon>
        <taxon>Curculionidae</taxon>
        <taxon>Dryophthorinae</taxon>
        <taxon>Rhynchophorus</taxon>
    </lineage>
</organism>
<dbReference type="Proteomes" id="UP000625711">
    <property type="component" value="Unassembled WGS sequence"/>
</dbReference>
<accession>A0A834I297</accession>
<dbReference type="AlphaFoldDB" id="A0A834I297"/>
<protein>
    <submittedName>
        <fullName evidence="1">Uncharacterized protein</fullName>
    </submittedName>
</protein>
<reference evidence="1" key="1">
    <citation type="submission" date="2020-08" db="EMBL/GenBank/DDBJ databases">
        <title>Genome sequencing and assembly of the red palm weevil Rhynchophorus ferrugineus.</title>
        <authorList>
            <person name="Dias G.B."/>
            <person name="Bergman C.M."/>
            <person name="Manee M."/>
        </authorList>
    </citation>
    <scope>NUCLEOTIDE SEQUENCE</scope>
    <source>
        <strain evidence="1">AA-2017</strain>
        <tissue evidence="1">Whole larva</tissue>
    </source>
</reference>
<gene>
    <name evidence="1" type="ORF">GWI33_020968</name>
</gene>
<evidence type="ECO:0000313" key="1">
    <source>
        <dbReference type="EMBL" id="KAF7265632.1"/>
    </source>
</evidence>
<sequence>MPSAFIIQSSDRVGGVIFKFSNPVPKFCWKETIVEAFGKVDQDEDMALVMVLLAKARLCLKAMKFSNVGKDLKRDSARFLSLITWEQC</sequence>
<keyword evidence="2" id="KW-1185">Reference proteome</keyword>
<dbReference type="EMBL" id="JAACXV010014593">
    <property type="protein sequence ID" value="KAF7265632.1"/>
    <property type="molecule type" value="Genomic_DNA"/>
</dbReference>
<proteinExistence type="predicted"/>
<evidence type="ECO:0000313" key="2">
    <source>
        <dbReference type="Proteomes" id="UP000625711"/>
    </source>
</evidence>